<keyword evidence="8" id="KW-0406">Ion transport</keyword>
<dbReference type="Proteomes" id="UP001273505">
    <property type="component" value="Unassembled WGS sequence"/>
</dbReference>
<proteinExistence type="inferred from homology"/>
<feature type="domain" description="TonB-dependent receptor-like beta-barrel" evidence="15">
    <location>
        <begin position="361"/>
        <end position="771"/>
    </location>
</feature>
<comment type="caution">
    <text evidence="17">The sequence shown here is derived from an EMBL/GenBank/DDBJ whole genome shotgun (WGS) entry which is preliminary data.</text>
</comment>
<dbReference type="InterPro" id="IPR000531">
    <property type="entry name" value="Beta-barrel_TonB"/>
</dbReference>
<dbReference type="Gene3D" id="2.40.170.20">
    <property type="entry name" value="TonB-dependent receptor, beta-barrel domain"/>
    <property type="match status" value="1"/>
</dbReference>
<feature type="domain" description="TonB-dependent receptor plug" evidence="16">
    <location>
        <begin position="43"/>
        <end position="155"/>
    </location>
</feature>
<keyword evidence="2 12" id="KW-0813">Transport</keyword>
<evidence type="ECO:0000256" key="5">
    <source>
        <dbReference type="ARBA" id="ARBA00022692"/>
    </source>
</evidence>
<keyword evidence="3 12" id="KW-1134">Transmembrane beta strand</keyword>
<feature type="signal peptide" evidence="14">
    <location>
        <begin position="1"/>
        <end position="27"/>
    </location>
</feature>
<keyword evidence="17" id="KW-0675">Receptor</keyword>
<dbReference type="Pfam" id="PF07715">
    <property type="entry name" value="Plug"/>
    <property type="match status" value="1"/>
</dbReference>
<dbReference type="InterPro" id="IPR036942">
    <property type="entry name" value="Beta-barrel_TonB_sf"/>
</dbReference>
<evidence type="ECO:0000256" key="4">
    <source>
        <dbReference type="ARBA" id="ARBA00022496"/>
    </source>
</evidence>
<comment type="subcellular location">
    <subcellularLocation>
        <location evidence="1 12">Cell outer membrane</location>
        <topology evidence="1 12">Multi-pass membrane protein</topology>
    </subcellularLocation>
</comment>
<dbReference type="SUPFAM" id="SSF56935">
    <property type="entry name" value="Porins"/>
    <property type="match status" value="1"/>
</dbReference>
<keyword evidence="6 14" id="KW-0732">Signal</keyword>
<dbReference type="PANTHER" id="PTHR32552:SF89">
    <property type="entry name" value="CATECHOLATE SIDEROPHORE RECEPTOR FIU"/>
    <property type="match status" value="1"/>
</dbReference>
<dbReference type="InterPro" id="IPR012910">
    <property type="entry name" value="Plug_dom"/>
</dbReference>
<comment type="similarity">
    <text evidence="12 13">Belongs to the TonB-dependent receptor family.</text>
</comment>
<keyword evidence="9 13" id="KW-0798">TonB box</keyword>
<evidence type="ECO:0000256" key="13">
    <source>
        <dbReference type="RuleBase" id="RU003357"/>
    </source>
</evidence>
<evidence type="ECO:0000256" key="14">
    <source>
        <dbReference type="SAM" id="SignalP"/>
    </source>
</evidence>
<keyword evidence="10 12" id="KW-0472">Membrane</keyword>
<gene>
    <name evidence="17" type="ORF">SCD92_10645</name>
</gene>
<keyword evidence="4" id="KW-0410">Iron transport</keyword>
<dbReference type="Gene3D" id="2.170.130.10">
    <property type="entry name" value="TonB-dependent receptor, plug domain"/>
    <property type="match status" value="1"/>
</dbReference>
<evidence type="ECO:0000256" key="12">
    <source>
        <dbReference type="PROSITE-ProRule" id="PRU01360"/>
    </source>
</evidence>
<name>A0ABU4S3G3_9GAMM</name>
<dbReference type="PROSITE" id="PS52016">
    <property type="entry name" value="TONB_DEPENDENT_REC_3"/>
    <property type="match status" value="1"/>
</dbReference>
<keyword evidence="5 12" id="KW-0812">Transmembrane</keyword>
<dbReference type="PANTHER" id="PTHR32552">
    <property type="entry name" value="FERRICHROME IRON RECEPTOR-RELATED"/>
    <property type="match status" value="1"/>
</dbReference>
<evidence type="ECO:0000259" key="15">
    <source>
        <dbReference type="Pfam" id="PF00593"/>
    </source>
</evidence>
<evidence type="ECO:0000256" key="1">
    <source>
        <dbReference type="ARBA" id="ARBA00004571"/>
    </source>
</evidence>
<evidence type="ECO:0000256" key="10">
    <source>
        <dbReference type="ARBA" id="ARBA00023136"/>
    </source>
</evidence>
<evidence type="ECO:0000313" key="18">
    <source>
        <dbReference type="Proteomes" id="UP001273505"/>
    </source>
</evidence>
<dbReference type="InterPro" id="IPR039426">
    <property type="entry name" value="TonB-dep_rcpt-like"/>
</dbReference>
<evidence type="ECO:0000256" key="8">
    <source>
        <dbReference type="ARBA" id="ARBA00023065"/>
    </source>
</evidence>
<keyword evidence="7" id="KW-0408">Iron</keyword>
<sequence length="809" mass="86678">MKHKMTRNALALAVTSALCSGAGAQQAVEEVVVTAQLIARDNLETSATVSTLSPEEVNMAAPRNVGQIFQTIPGIRAEASSGEGNLNLSIRGVPVASGGSKYVQLLEDGLPVLQFGDIIVGNADIFLKADSTLARVEAVKGGSAAALASNSPAGVINFISKTGEEEGGSIAQTIGLDYDLSRTEFEYGGPLSDTVRFHIGGFYRSGKGERETQFTSADGGQLKFNLTKEFDNGYARVYYKYLNDRTPAYLPMPVAVSGSNANASIGNIPGFDITEASNISNDLLNIYSVGGRQSSIGDGYHAKSQSFGVDMNFDLTDNLVFRLKARDANNSGSFTGAFSAGIYDASSPDFNVANISSGVALDGATQLGALNGDLYSAQELANLNGNGLVQNIRTFDNDLSDLSNTTIDMNLSQSFDSFTLTGGYYRATQKIDVEWYWQTYIQDVANEASLLDAYDASGNKLTENGMVSHGAPDWGYCCTRDTDLTYNLDAFYIAGDWDITDRLRLDGVVRYDSGEAYGHYVFGASTLATGGVDVDGDGVIENVEQDATVVDERNKPTVAYDWSYASFSVGANYTLNDELSLYSRISKGGRANADRLGDGGFFSNGGAVEGSVENEIRSFEVGTKLEGDTFGGTVALFYVETDDVNSEGTNGAGNAAVVRDYESTGIELDGYYQYGILDVRGSLTWTDAEIVGSNNTQLIGNTPRRQADFTYSLMPSVTWEDYTLGVTVIGTTEAPAQDDNQFMMPGYTYVNLFGSYYITDDLSIELSVNNLFDEAGITESEEGNIDGLNYIRARSISGTSTAATLRLRF</sequence>
<evidence type="ECO:0000256" key="2">
    <source>
        <dbReference type="ARBA" id="ARBA00022448"/>
    </source>
</evidence>
<evidence type="ECO:0000256" key="3">
    <source>
        <dbReference type="ARBA" id="ARBA00022452"/>
    </source>
</evidence>
<dbReference type="EMBL" id="JAXAFO010000015">
    <property type="protein sequence ID" value="MDX6849819.1"/>
    <property type="molecule type" value="Genomic_DNA"/>
</dbReference>
<evidence type="ECO:0000256" key="11">
    <source>
        <dbReference type="ARBA" id="ARBA00023237"/>
    </source>
</evidence>
<dbReference type="Pfam" id="PF00593">
    <property type="entry name" value="TonB_dep_Rec_b-barrel"/>
    <property type="match status" value="1"/>
</dbReference>
<evidence type="ECO:0000256" key="7">
    <source>
        <dbReference type="ARBA" id="ARBA00023004"/>
    </source>
</evidence>
<evidence type="ECO:0000259" key="16">
    <source>
        <dbReference type="Pfam" id="PF07715"/>
    </source>
</evidence>
<reference evidence="17 18" key="1">
    <citation type="submission" date="2023-11" db="EMBL/GenBank/DDBJ databases">
        <title>Gilvimarinus fulvus sp. nov., isolated from the surface of Kelp.</title>
        <authorList>
            <person name="Sun Y.Y."/>
            <person name="Gong Y."/>
            <person name="Du Z.J."/>
        </authorList>
    </citation>
    <scope>NUCLEOTIDE SEQUENCE [LARGE SCALE GENOMIC DNA]</scope>
    <source>
        <strain evidence="17 18">SDUM040013</strain>
    </source>
</reference>
<accession>A0ABU4S3G3</accession>
<evidence type="ECO:0000256" key="6">
    <source>
        <dbReference type="ARBA" id="ARBA00022729"/>
    </source>
</evidence>
<keyword evidence="11 12" id="KW-0998">Cell outer membrane</keyword>
<evidence type="ECO:0000313" key="17">
    <source>
        <dbReference type="EMBL" id="MDX6849819.1"/>
    </source>
</evidence>
<feature type="chain" id="PRO_5045883128" evidence="14">
    <location>
        <begin position="28"/>
        <end position="809"/>
    </location>
</feature>
<protein>
    <submittedName>
        <fullName evidence="17">TonB-dependent receptor</fullName>
    </submittedName>
</protein>
<organism evidence="17 18">
    <name type="scientific">Gilvimarinus gilvus</name>
    <dbReference type="NCBI Taxonomy" id="3058038"/>
    <lineage>
        <taxon>Bacteria</taxon>
        <taxon>Pseudomonadati</taxon>
        <taxon>Pseudomonadota</taxon>
        <taxon>Gammaproteobacteria</taxon>
        <taxon>Cellvibrionales</taxon>
        <taxon>Cellvibrionaceae</taxon>
        <taxon>Gilvimarinus</taxon>
    </lineage>
</organism>
<keyword evidence="18" id="KW-1185">Reference proteome</keyword>
<dbReference type="InterPro" id="IPR037066">
    <property type="entry name" value="Plug_dom_sf"/>
</dbReference>
<dbReference type="RefSeq" id="WP_302722385.1">
    <property type="nucleotide sequence ID" value="NZ_JAULRU010000548.1"/>
</dbReference>
<evidence type="ECO:0000256" key="9">
    <source>
        <dbReference type="ARBA" id="ARBA00023077"/>
    </source>
</evidence>